<sequence length="51" mass="5493">MTVRTFALALEFLGILLIIIGWQGASPVGFVGPALMLLGGILFFTRRSNGR</sequence>
<dbReference type="STRING" id="463301.SAMN04487955_106118"/>
<keyword evidence="1" id="KW-0812">Transmembrane</keyword>
<accession>A0A1I7I8R1</accession>
<proteinExistence type="predicted"/>
<evidence type="ECO:0000313" key="3">
    <source>
        <dbReference type="Proteomes" id="UP000198693"/>
    </source>
</evidence>
<keyword evidence="1" id="KW-0472">Membrane</keyword>
<keyword evidence="3" id="KW-1185">Reference proteome</keyword>
<evidence type="ECO:0000256" key="1">
    <source>
        <dbReference type="SAM" id="Phobius"/>
    </source>
</evidence>
<feature type="transmembrane region" description="Helical" evidence="1">
    <location>
        <begin position="5"/>
        <end position="22"/>
    </location>
</feature>
<evidence type="ECO:0000313" key="2">
    <source>
        <dbReference type="EMBL" id="SFU69244.1"/>
    </source>
</evidence>
<dbReference type="EMBL" id="FPBP01000006">
    <property type="protein sequence ID" value="SFU69244.1"/>
    <property type="molecule type" value="Genomic_DNA"/>
</dbReference>
<name>A0A1I7I8R1_9GAMM</name>
<feature type="transmembrane region" description="Helical" evidence="1">
    <location>
        <begin position="28"/>
        <end position="45"/>
    </location>
</feature>
<dbReference type="Proteomes" id="UP000198693">
    <property type="component" value="Unassembled WGS sequence"/>
</dbReference>
<reference evidence="3" key="1">
    <citation type="submission" date="2016-10" db="EMBL/GenBank/DDBJ databases">
        <authorList>
            <person name="Varghese N."/>
            <person name="Submissions S."/>
        </authorList>
    </citation>
    <scope>NUCLEOTIDE SEQUENCE [LARGE SCALE GENOMIC DNA]</scope>
    <source>
        <strain evidence="3">CGMCC 1.6981</strain>
    </source>
</reference>
<dbReference type="AlphaFoldDB" id="A0A1I7I8R1"/>
<protein>
    <submittedName>
        <fullName evidence="2">Uncharacterized protein</fullName>
    </submittedName>
</protein>
<gene>
    <name evidence="2" type="ORF">SAMN04487955_106118</name>
</gene>
<keyword evidence="1" id="KW-1133">Transmembrane helix</keyword>
<dbReference type="RefSeq" id="WP_175507843.1">
    <property type="nucleotide sequence ID" value="NZ_FPBP01000006.1"/>
</dbReference>
<organism evidence="2 3">
    <name type="scientific">Halomonas korlensis</name>
    <dbReference type="NCBI Taxonomy" id="463301"/>
    <lineage>
        <taxon>Bacteria</taxon>
        <taxon>Pseudomonadati</taxon>
        <taxon>Pseudomonadota</taxon>
        <taxon>Gammaproteobacteria</taxon>
        <taxon>Oceanospirillales</taxon>
        <taxon>Halomonadaceae</taxon>
        <taxon>Halomonas</taxon>
    </lineage>
</organism>